<accession>A0ABP7EYP9</accession>
<evidence type="ECO:0000313" key="11">
    <source>
        <dbReference type="EMBL" id="GAA3727856.1"/>
    </source>
</evidence>
<evidence type="ECO:0000256" key="1">
    <source>
        <dbReference type="ARBA" id="ARBA00004496"/>
    </source>
</evidence>
<dbReference type="NCBIfam" id="TIGR00150">
    <property type="entry name" value="T6A_YjeE"/>
    <property type="match status" value="1"/>
</dbReference>
<dbReference type="PANTHER" id="PTHR33540:SF2">
    <property type="entry name" value="TRNA THREONYLCARBAMOYLADENOSINE BIOSYNTHESIS PROTEIN TSAE"/>
    <property type="match status" value="1"/>
</dbReference>
<keyword evidence="4" id="KW-0963">Cytoplasm</keyword>
<sequence length="155" mass="18008">MEFSIEVTGLTETEKLAKNLTKYIMNGTVILLSGDLGAGKTTFTQFMGVHLDVKRRMSSPTFNIIKSYQGKFTVHHMDCYRLEGSDEDMGFDEYFNGEDVAIIEWPEFIQDFLPPEYLDINIEYLSEDARLYHFKAYGEHYIKLLEDLEDDYAND</sequence>
<dbReference type="InterPro" id="IPR003442">
    <property type="entry name" value="T6A_TsaE"/>
</dbReference>
<dbReference type="InterPro" id="IPR027417">
    <property type="entry name" value="P-loop_NTPase"/>
</dbReference>
<evidence type="ECO:0000256" key="4">
    <source>
        <dbReference type="ARBA" id="ARBA00022490"/>
    </source>
</evidence>
<protein>
    <recommendedName>
        <fullName evidence="3">tRNA threonylcarbamoyladenosine biosynthesis protein TsaE</fullName>
    </recommendedName>
    <alternativeName>
        <fullName evidence="10">t(6)A37 threonylcarbamoyladenosine biosynthesis protein TsaE</fullName>
    </alternativeName>
</protein>
<dbReference type="SUPFAM" id="SSF52540">
    <property type="entry name" value="P-loop containing nucleoside triphosphate hydrolases"/>
    <property type="match status" value="1"/>
</dbReference>
<dbReference type="Gene3D" id="3.40.50.300">
    <property type="entry name" value="P-loop containing nucleotide triphosphate hydrolases"/>
    <property type="match status" value="1"/>
</dbReference>
<organism evidence="11 12">
    <name type="scientific">Salinicoccus jeotgali</name>
    <dbReference type="NCBI Taxonomy" id="381634"/>
    <lineage>
        <taxon>Bacteria</taxon>
        <taxon>Bacillati</taxon>
        <taxon>Bacillota</taxon>
        <taxon>Bacilli</taxon>
        <taxon>Bacillales</taxon>
        <taxon>Staphylococcaceae</taxon>
        <taxon>Salinicoccus</taxon>
    </lineage>
</organism>
<keyword evidence="12" id="KW-1185">Reference proteome</keyword>
<keyword evidence="9" id="KW-0460">Magnesium</keyword>
<evidence type="ECO:0000313" key="12">
    <source>
        <dbReference type="Proteomes" id="UP001500920"/>
    </source>
</evidence>
<evidence type="ECO:0000256" key="6">
    <source>
        <dbReference type="ARBA" id="ARBA00022723"/>
    </source>
</evidence>
<evidence type="ECO:0000256" key="5">
    <source>
        <dbReference type="ARBA" id="ARBA00022694"/>
    </source>
</evidence>
<evidence type="ECO:0000256" key="8">
    <source>
        <dbReference type="ARBA" id="ARBA00022840"/>
    </source>
</evidence>
<comment type="subcellular location">
    <subcellularLocation>
        <location evidence="1">Cytoplasm</location>
    </subcellularLocation>
</comment>
<gene>
    <name evidence="11" type="primary">tsaE</name>
    <name evidence="11" type="ORF">GCM10022378_15910</name>
</gene>
<reference evidence="12" key="1">
    <citation type="journal article" date="2019" name="Int. J. Syst. Evol. Microbiol.">
        <title>The Global Catalogue of Microorganisms (GCM) 10K type strain sequencing project: providing services to taxonomists for standard genome sequencing and annotation.</title>
        <authorList>
            <consortium name="The Broad Institute Genomics Platform"/>
            <consortium name="The Broad Institute Genome Sequencing Center for Infectious Disease"/>
            <person name="Wu L."/>
            <person name="Ma J."/>
        </authorList>
    </citation>
    <scope>NUCLEOTIDE SEQUENCE [LARGE SCALE GENOMIC DNA]</scope>
    <source>
        <strain evidence="12">JCM 16981</strain>
    </source>
</reference>
<keyword evidence="8" id="KW-0067">ATP-binding</keyword>
<proteinExistence type="inferred from homology"/>
<dbReference type="RefSeq" id="WP_344703242.1">
    <property type="nucleotide sequence ID" value="NZ_BAABCK010000054.1"/>
</dbReference>
<evidence type="ECO:0000256" key="10">
    <source>
        <dbReference type="ARBA" id="ARBA00032441"/>
    </source>
</evidence>
<dbReference type="EMBL" id="BAABCK010000054">
    <property type="protein sequence ID" value="GAA3727856.1"/>
    <property type="molecule type" value="Genomic_DNA"/>
</dbReference>
<evidence type="ECO:0000256" key="7">
    <source>
        <dbReference type="ARBA" id="ARBA00022741"/>
    </source>
</evidence>
<dbReference type="Pfam" id="PF02367">
    <property type="entry name" value="TsaE"/>
    <property type="match status" value="1"/>
</dbReference>
<name>A0ABP7EYP9_9STAP</name>
<evidence type="ECO:0000256" key="9">
    <source>
        <dbReference type="ARBA" id="ARBA00022842"/>
    </source>
</evidence>
<keyword evidence="7" id="KW-0547">Nucleotide-binding</keyword>
<comment type="similarity">
    <text evidence="2">Belongs to the TsaE family.</text>
</comment>
<keyword evidence="5" id="KW-0819">tRNA processing</keyword>
<dbReference type="Proteomes" id="UP001500920">
    <property type="component" value="Unassembled WGS sequence"/>
</dbReference>
<keyword evidence="6" id="KW-0479">Metal-binding</keyword>
<dbReference type="PANTHER" id="PTHR33540">
    <property type="entry name" value="TRNA THREONYLCARBAMOYLADENOSINE BIOSYNTHESIS PROTEIN TSAE"/>
    <property type="match status" value="1"/>
</dbReference>
<evidence type="ECO:0000256" key="2">
    <source>
        <dbReference type="ARBA" id="ARBA00007599"/>
    </source>
</evidence>
<evidence type="ECO:0000256" key="3">
    <source>
        <dbReference type="ARBA" id="ARBA00019010"/>
    </source>
</evidence>
<comment type="caution">
    <text evidence="11">The sequence shown here is derived from an EMBL/GenBank/DDBJ whole genome shotgun (WGS) entry which is preliminary data.</text>
</comment>